<evidence type="ECO:0000256" key="2">
    <source>
        <dbReference type="SAM" id="Phobius"/>
    </source>
</evidence>
<evidence type="ECO:0000256" key="3">
    <source>
        <dbReference type="SAM" id="SignalP"/>
    </source>
</evidence>
<feature type="chain" id="PRO_5045314028" evidence="3">
    <location>
        <begin position="21"/>
        <end position="291"/>
    </location>
</feature>
<evidence type="ECO:0000259" key="4">
    <source>
        <dbReference type="Pfam" id="PF14257"/>
    </source>
</evidence>
<dbReference type="PROSITE" id="PS51257">
    <property type="entry name" value="PROKAR_LIPOPROTEIN"/>
    <property type="match status" value="1"/>
</dbReference>
<feature type="transmembrane region" description="Helical" evidence="2">
    <location>
        <begin position="250"/>
        <end position="272"/>
    </location>
</feature>
<feature type="region of interest" description="Disordered" evidence="1">
    <location>
        <begin position="26"/>
        <end position="69"/>
    </location>
</feature>
<keyword evidence="2" id="KW-0472">Membrane</keyword>
<keyword evidence="2" id="KW-1133">Transmembrane helix</keyword>
<protein>
    <submittedName>
        <fullName evidence="5">DUF4349 domain-containing protein</fullName>
    </submittedName>
</protein>
<dbReference type="EMBL" id="BAAANN010000033">
    <property type="protein sequence ID" value="GAA1980405.1"/>
    <property type="molecule type" value="Genomic_DNA"/>
</dbReference>
<feature type="compositionally biased region" description="Polar residues" evidence="1">
    <location>
        <begin position="26"/>
        <end position="39"/>
    </location>
</feature>
<keyword evidence="3" id="KW-0732">Signal</keyword>
<evidence type="ECO:0000313" key="5">
    <source>
        <dbReference type="EMBL" id="GAA1980405.1"/>
    </source>
</evidence>
<sequence>MSIRRTRAVLACGVLAVALAACTSGEQASRTADSGSGVQNEMAAPQAQSPGKAPAPGKPAAGQGQAADRKLAKTATIALTAPDPAAVGEGARRAAMVAGGFVGEERTDGKSASLSVSVPAAKLDSTLDELAKLGAVVHKAQHAQDVTEQVVDVQSRLASQRKSVERVRALLDRAGSVSEVASVESELTTRETELESLQAKQDSLTAQVDMATISVSVGLPVAPKPDSAPGGFTSGLANGWSAFLTFGSGVLTGLGAAAPFLALLLIPAALYWHHRRKKPATPPPTTPTNDI</sequence>
<gene>
    <name evidence="5" type="ORF">GCM10009754_66200</name>
</gene>
<dbReference type="InterPro" id="IPR025645">
    <property type="entry name" value="DUF4349"/>
</dbReference>
<reference evidence="5 6" key="1">
    <citation type="journal article" date="2019" name="Int. J. Syst. Evol. Microbiol.">
        <title>The Global Catalogue of Microorganisms (GCM) 10K type strain sequencing project: providing services to taxonomists for standard genome sequencing and annotation.</title>
        <authorList>
            <consortium name="The Broad Institute Genomics Platform"/>
            <consortium name="The Broad Institute Genome Sequencing Center for Infectious Disease"/>
            <person name="Wu L."/>
            <person name="Ma J."/>
        </authorList>
    </citation>
    <scope>NUCLEOTIDE SEQUENCE [LARGE SCALE GENOMIC DNA]</scope>
    <source>
        <strain evidence="5 6">JCM 14545</strain>
    </source>
</reference>
<feature type="compositionally biased region" description="Low complexity" evidence="1">
    <location>
        <begin position="43"/>
        <end position="66"/>
    </location>
</feature>
<evidence type="ECO:0000256" key="1">
    <source>
        <dbReference type="SAM" id="MobiDB-lite"/>
    </source>
</evidence>
<keyword evidence="6" id="KW-1185">Reference proteome</keyword>
<feature type="domain" description="DUF4349" evidence="4">
    <location>
        <begin position="69"/>
        <end position="272"/>
    </location>
</feature>
<keyword evidence="2" id="KW-0812">Transmembrane</keyword>
<proteinExistence type="predicted"/>
<feature type="signal peptide" evidence="3">
    <location>
        <begin position="1"/>
        <end position="20"/>
    </location>
</feature>
<dbReference type="RefSeq" id="WP_344428065.1">
    <property type="nucleotide sequence ID" value="NZ_BAAANN010000033.1"/>
</dbReference>
<comment type="caution">
    <text evidence="5">The sequence shown here is derived from an EMBL/GenBank/DDBJ whole genome shotgun (WGS) entry which is preliminary data.</text>
</comment>
<name>A0ABN2S5F9_9PSEU</name>
<organism evidence="5 6">
    <name type="scientific">Amycolatopsis minnesotensis</name>
    <dbReference type="NCBI Taxonomy" id="337894"/>
    <lineage>
        <taxon>Bacteria</taxon>
        <taxon>Bacillati</taxon>
        <taxon>Actinomycetota</taxon>
        <taxon>Actinomycetes</taxon>
        <taxon>Pseudonocardiales</taxon>
        <taxon>Pseudonocardiaceae</taxon>
        <taxon>Amycolatopsis</taxon>
    </lineage>
</organism>
<evidence type="ECO:0000313" key="6">
    <source>
        <dbReference type="Proteomes" id="UP001501116"/>
    </source>
</evidence>
<dbReference type="Pfam" id="PF14257">
    <property type="entry name" value="DUF4349"/>
    <property type="match status" value="1"/>
</dbReference>
<accession>A0ABN2S5F9</accession>
<dbReference type="Proteomes" id="UP001501116">
    <property type="component" value="Unassembled WGS sequence"/>
</dbReference>